<dbReference type="AlphaFoldDB" id="A0A1C1YW05"/>
<dbReference type="OrthoDB" id="9792179at2"/>
<name>A0A1C1YW05_9HYPH</name>
<evidence type="ECO:0008006" key="4">
    <source>
        <dbReference type="Google" id="ProtNLM"/>
    </source>
</evidence>
<evidence type="ECO:0000313" key="3">
    <source>
        <dbReference type="Proteomes" id="UP000094795"/>
    </source>
</evidence>
<dbReference type="Pfam" id="PF06707">
    <property type="entry name" value="DUF1194"/>
    <property type="match status" value="1"/>
</dbReference>
<dbReference type="InterPro" id="IPR036465">
    <property type="entry name" value="vWFA_dom_sf"/>
</dbReference>
<sequence>MAGWISVLFAAAGLLAGHTGARAQEPVDVSLVLAVDVSRSMSQRELAIQREGYAAALNHPDVVRAIGQGAYGRIAITMFEWAGDGSTNQVFDWTLVETGADADRLSALVLATRPVGLRRTSISGAVRHAMRRLDASPYEGFRKVIDISGDGPNNQGGPVLAARDEALGKRIVINGLPLMTSDGPGGGFNIADLDAYYGDCVIGGPGSFLVPVRSWEQFPEAVRRKLILEIGSLKLPPERAGGAGAEIVPVQALPAQPFRPAGESSDCLAGEKIWEERRWMFTDP</sequence>
<keyword evidence="3" id="KW-1185">Reference proteome</keyword>
<evidence type="ECO:0000256" key="1">
    <source>
        <dbReference type="SAM" id="SignalP"/>
    </source>
</evidence>
<proteinExistence type="predicted"/>
<dbReference type="EMBL" id="LQZT01000012">
    <property type="protein sequence ID" value="OCW57580.1"/>
    <property type="molecule type" value="Genomic_DNA"/>
</dbReference>
<dbReference type="Gene3D" id="3.40.50.410">
    <property type="entry name" value="von Willebrand factor, type A domain"/>
    <property type="match status" value="1"/>
</dbReference>
<accession>A0A1C1YW05</accession>
<protein>
    <recommendedName>
        <fullName evidence="4">VWFA domain-containing protein</fullName>
    </recommendedName>
</protein>
<comment type="caution">
    <text evidence="2">The sequence shown here is derived from an EMBL/GenBank/DDBJ whole genome shotgun (WGS) entry which is preliminary data.</text>
</comment>
<dbReference type="STRING" id="1480615.AWJ14_01805"/>
<feature type="chain" id="PRO_5008656422" description="VWFA domain-containing protein" evidence="1">
    <location>
        <begin position="24"/>
        <end position="284"/>
    </location>
</feature>
<gene>
    <name evidence="2" type="ORF">AWJ14_01805</name>
</gene>
<keyword evidence="1" id="KW-0732">Signal</keyword>
<evidence type="ECO:0000313" key="2">
    <source>
        <dbReference type="EMBL" id="OCW57580.1"/>
    </source>
</evidence>
<dbReference type="CDD" id="cd00198">
    <property type="entry name" value="vWFA"/>
    <property type="match status" value="1"/>
</dbReference>
<organism evidence="2 3">
    <name type="scientific">Hoeflea olei</name>
    <dbReference type="NCBI Taxonomy" id="1480615"/>
    <lineage>
        <taxon>Bacteria</taxon>
        <taxon>Pseudomonadati</taxon>
        <taxon>Pseudomonadota</taxon>
        <taxon>Alphaproteobacteria</taxon>
        <taxon>Hyphomicrobiales</taxon>
        <taxon>Rhizobiaceae</taxon>
        <taxon>Hoeflea</taxon>
    </lineage>
</organism>
<reference evidence="2 3" key="1">
    <citation type="submission" date="2015-12" db="EMBL/GenBank/DDBJ databases">
        <authorList>
            <person name="Shamseldin A."/>
            <person name="Moawad H."/>
            <person name="Abd El-Rahim W.M."/>
            <person name="Sadowsky M.J."/>
        </authorList>
    </citation>
    <scope>NUCLEOTIDE SEQUENCE [LARGE SCALE GENOMIC DNA]</scope>
    <source>
        <strain evidence="2 3">JC234</strain>
    </source>
</reference>
<dbReference type="InterPro" id="IPR010607">
    <property type="entry name" value="DUF1194"/>
</dbReference>
<dbReference type="RefSeq" id="WP_066177638.1">
    <property type="nucleotide sequence ID" value="NZ_LQZT01000012.1"/>
</dbReference>
<dbReference type="Proteomes" id="UP000094795">
    <property type="component" value="Unassembled WGS sequence"/>
</dbReference>
<dbReference type="SUPFAM" id="SSF53300">
    <property type="entry name" value="vWA-like"/>
    <property type="match status" value="1"/>
</dbReference>
<feature type="signal peptide" evidence="1">
    <location>
        <begin position="1"/>
        <end position="23"/>
    </location>
</feature>